<dbReference type="SUPFAM" id="SSF52833">
    <property type="entry name" value="Thioredoxin-like"/>
    <property type="match status" value="1"/>
</dbReference>
<feature type="compositionally biased region" description="Basic and acidic residues" evidence="2">
    <location>
        <begin position="261"/>
        <end position="273"/>
    </location>
</feature>
<evidence type="ECO:0000256" key="1">
    <source>
        <dbReference type="SAM" id="Coils"/>
    </source>
</evidence>
<evidence type="ECO:0008006" key="5">
    <source>
        <dbReference type="Google" id="ProtNLM"/>
    </source>
</evidence>
<dbReference type="Gene3D" id="3.40.30.10">
    <property type="entry name" value="Glutaredoxin"/>
    <property type="match status" value="1"/>
</dbReference>
<protein>
    <recommendedName>
        <fullName evidence="5">Diacylglycerol O-acyltransferase 3, cytosolic</fullName>
    </recommendedName>
</protein>
<gene>
    <name evidence="4" type="ORF">TRIUR3_25925</name>
</gene>
<feature type="region of interest" description="Disordered" evidence="2">
    <location>
        <begin position="261"/>
        <end position="281"/>
    </location>
</feature>
<accession>M7YZE6</accession>
<feature type="region of interest" description="Disordered" evidence="2">
    <location>
        <begin position="50"/>
        <end position="111"/>
    </location>
</feature>
<feature type="signal peptide" evidence="3">
    <location>
        <begin position="1"/>
        <end position="21"/>
    </location>
</feature>
<dbReference type="STRING" id="4572.M7YZE6"/>
<organism evidence="4">
    <name type="scientific">Triticum urartu</name>
    <name type="common">Red wild einkorn</name>
    <name type="synonym">Crithodium urartu</name>
    <dbReference type="NCBI Taxonomy" id="4572"/>
    <lineage>
        <taxon>Eukaryota</taxon>
        <taxon>Viridiplantae</taxon>
        <taxon>Streptophyta</taxon>
        <taxon>Embryophyta</taxon>
        <taxon>Tracheophyta</taxon>
        <taxon>Spermatophyta</taxon>
        <taxon>Magnoliopsida</taxon>
        <taxon>Liliopsida</taxon>
        <taxon>Poales</taxon>
        <taxon>Poaceae</taxon>
        <taxon>BOP clade</taxon>
        <taxon>Pooideae</taxon>
        <taxon>Triticodae</taxon>
        <taxon>Triticeae</taxon>
        <taxon>Triticinae</taxon>
        <taxon>Triticum</taxon>
    </lineage>
</organism>
<evidence type="ECO:0000313" key="4">
    <source>
        <dbReference type="EMBL" id="EMS52546.1"/>
    </source>
</evidence>
<name>M7YZE6_TRIUA</name>
<dbReference type="AlphaFoldDB" id="M7YZE6"/>
<sequence length="555" mass="58488">MSLPQLRSLLVHLELTNAAEAVGQGHTGEPPTPPSAIESATTQFMRQANGESDLQQRHAGMGDPNGSGRECHNTPERRQIGASPGRSAAATSSYAVQRPSPPAHPTAVGQQQSWTEDLLICPRGVKKHLNAQTDLGGGERAAGTGKGISSQRIMELSATGAAALRRSLASACPVVPRERRRGMPARVSCVGRGGGCGGFADEAHLRFYDAAPRKAVEAAARGLTKLRAMGLVAGDPAKEKILSEATELLLQELNQMKDAEDELKKKQKEEKAAMKALKKQQKEAKKAAMNCGDASSESSESECEEEQSMKMSCVATTSMPAVDQGMAMSMSVPQIAASNIATAPAMDFDKAAMKAMKKREKEQKKAAKKAMKMKKEEEKRMATLNSCKDEDSSCSSESSNSECEGEVVRMSRCATISAPRTPPASTVFPIIVPQIPDSVALDAQIFSGSANAMQHTATSIAVVEKPVQNRIEVCMGGKCKKAGSLAVLQEFETEVGTGGMVVGCKCLGKCGLGPNVRLRSEGSVQKNSPICIGVGLDDVGTIVAGFIGDGDVGMN</sequence>
<feature type="coiled-coil region" evidence="1">
    <location>
        <begin position="350"/>
        <end position="380"/>
    </location>
</feature>
<dbReference type="InterPro" id="IPR036249">
    <property type="entry name" value="Thioredoxin-like_sf"/>
</dbReference>
<evidence type="ECO:0000256" key="3">
    <source>
        <dbReference type="SAM" id="SignalP"/>
    </source>
</evidence>
<reference evidence="4" key="1">
    <citation type="journal article" date="2013" name="Nature">
        <title>Draft genome of the wheat A-genome progenitor Triticum urartu.</title>
        <authorList>
            <person name="Ling H.Q."/>
            <person name="Zhao S."/>
            <person name="Liu D."/>
            <person name="Wang J."/>
            <person name="Sun H."/>
            <person name="Zhang C."/>
            <person name="Fan H."/>
            <person name="Li D."/>
            <person name="Dong L."/>
            <person name="Tao Y."/>
            <person name="Gao C."/>
            <person name="Wu H."/>
            <person name="Li Y."/>
            <person name="Cui Y."/>
            <person name="Guo X."/>
            <person name="Zheng S."/>
            <person name="Wang B."/>
            <person name="Yu K."/>
            <person name="Liang Q."/>
            <person name="Yang W."/>
            <person name="Lou X."/>
            <person name="Chen J."/>
            <person name="Feng M."/>
            <person name="Jian J."/>
            <person name="Zhang X."/>
            <person name="Luo G."/>
            <person name="Jiang Y."/>
            <person name="Liu J."/>
            <person name="Wang Z."/>
            <person name="Sha Y."/>
            <person name="Zhang B."/>
            <person name="Wu H."/>
            <person name="Tang D."/>
            <person name="Shen Q."/>
            <person name="Xue P."/>
            <person name="Zou S."/>
            <person name="Wang X."/>
            <person name="Liu X."/>
            <person name="Wang F."/>
            <person name="Yang Y."/>
            <person name="An X."/>
            <person name="Dong Z."/>
            <person name="Zhang K."/>
            <person name="Zhang X."/>
            <person name="Luo M.C."/>
            <person name="Dvorak J."/>
            <person name="Tong Y."/>
            <person name="Wang J."/>
            <person name="Yang H."/>
            <person name="Li Z."/>
            <person name="Wang D."/>
            <person name="Zhang A."/>
            <person name="Wang J."/>
        </authorList>
    </citation>
    <scope>NUCLEOTIDE SEQUENCE</scope>
</reference>
<dbReference type="OMA" id="GRECHNT"/>
<feature type="chain" id="PRO_5009705301" description="Diacylglycerol O-acyltransferase 3, cytosolic" evidence="3">
    <location>
        <begin position="22"/>
        <end position="555"/>
    </location>
</feature>
<evidence type="ECO:0000256" key="2">
    <source>
        <dbReference type="SAM" id="MobiDB-lite"/>
    </source>
</evidence>
<feature type="compositionally biased region" description="Basic and acidic residues" evidence="2">
    <location>
        <begin position="69"/>
        <end position="79"/>
    </location>
</feature>
<dbReference type="eggNOG" id="ENOG502RS12">
    <property type="taxonomic scope" value="Eukaryota"/>
</dbReference>
<dbReference type="CDD" id="cd02980">
    <property type="entry name" value="TRX_Fd_family"/>
    <property type="match status" value="1"/>
</dbReference>
<keyword evidence="3" id="KW-0732">Signal</keyword>
<keyword evidence="1" id="KW-0175">Coiled coil</keyword>
<proteinExistence type="predicted"/>
<dbReference type="EMBL" id="KD205475">
    <property type="protein sequence ID" value="EMS52546.1"/>
    <property type="molecule type" value="Genomic_DNA"/>
</dbReference>